<sequence length="313" mass="35880">MGNFVGRDEQPNSEKDIIELRIYEIVEKLYPEHCEKITGMLLEVDENELKELLENQEELSNRIERAAMVVRQTRQITGMLLELGEGRLVELLDNKDQFIEHIHKAAAVTMETEVNKKATRKDKNTPTQKQDNDISKAVSLEEEQEKEQLACQIFLKVVNQHPNTADRITGMLLEMDIPNLREINNDNEILMEKVSQAVQALGEEEKSCGSDDKENTHGSLGKQENESFLRQIESELNLSNLKRRLVGLDDDIKKELIGEELYKILLKIYPHYADKITGMLLEMDMNILLETLANPELLQNRVEQAVAALDDKS</sequence>
<organism evidence="4 5">
    <name type="scientific">Actinia tenebrosa</name>
    <name type="common">Australian red waratah sea anemone</name>
    <dbReference type="NCBI Taxonomy" id="6105"/>
    <lineage>
        <taxon>Eukaryota</taxon>
        <taxon>Metazoa</taxon>
        <taxon>Cnidaria</taxon>
        <taxon>Anthozoa</taxon>
        <taxon>Hexacorallia</taxon>
        <taxon>Actiniaria</taxon>
        <taxon>Actiniidae</taxon>
        <taxon>Actinia</taxon>
    </lineage>
</organism>
<dbReference type="OrthoDB" id="19742at2759"/>
<feature type="region of interest" description="Disordered" evidence="2">
    <location>
        <begin position="113"/>
        <end position="134"/>
    </location>
</feature>
<dbReference type="RefSeq" id="XP_031558606.1">
    <property type="nucleotide sequence ID" value="XM_031702746.1"/>
</dbReference>
<gene>
    <name evidence="5" type="primary">LOC116295046</name>
</gene>
<feature type="region of interest" description="Disordered" evidence="2">
    <location>
        <begin position="202"/>
        <end position="225"/>
    </location>
</feature>
<dbReference type="Gene3D" id="1.10.1900.10">
    <property type="entry name" value="c-terminal domain of poly(a) binding protein"/>
    <property type="match status" value="4"/>
</dbReference>
<dbReference type="GO" id="GO:0003723">
    <property type="term" value="F:RNA binding"/>
    <property type="evidence" value="ECO:0007669"/>
    <property type="project" value="InterPro"/>
</dbReference>
<dbReference type="Proteomes" id="UP000515163">
    <property type="component" value="Unplaced"/>
</dbReference>
<protein>
    <submittedName>
        <fullName evidence="5">Uncharacterized protein LOC116295046 isoform X2</fullName>
    </submittedName>
</protein>
<accession>A0A6P8HT44</accession>
<reference evidence="5" key="1">
    <citation type="submission" date="2025-08" db="UniProtKB">
        <authorList>
            <consortium name="RefSeq"/>
        </authorList>
    </citation>
    <scope>IDENTIFICATION</scope>
    <source>
        <tissue evidence="5">Tentacle</tissue>
    </source>
</reference>
<name>A0A6P8HT44_ACTTE</name>
<evidence type="ECO:0000259" key="3">
    <source>
        <dbReference type="PROSITE" id="PS51309"/>
    </source>
</evidence>
<dbReference type="SUPFAM" id="SSF63570">
    <property type="entry name" value="PABC (PABP) domain"/>
    <property type="match status" value="4"/>
</dbReference>
<dbReference type="GeneID" id="116295046"/>
<dbReference type="PROSITE" id="PS51309">
    <property type="entry name" value="PABC"/>
    <property type="match status" value="3"/>
</dbReference>
<dbReference type="AlphaFoldDB" id="A0A6P8HT44"/>
<keyword evidence="4" id="KW-1185">Reference proteome</keyword>
<evidence type="ECO:0000256" key="1">
    <source>
        <dbReference type="SAM" id="Coils"/>
    </source>
</evidence>
<dbReference type="GO" id="GO:0034450">
    <property type="term" value="F:ubiquitin-ubiquitin ligase activity"/>
    <property type="evidence" value="ECO:0007669"/>
    <property type="project" value="TreeGrafter"/>
</dbReference>
<evidence type="ECO:0000256" key="2">
    <source>
        <dbReference type="SAM" id="MobiDB-lite"/>
    </source>
</evidence>
<feature type="domain" description="PABC" evidence="3">
    <location>
        <begin position="1"/>
        <end position="75"/>
    </location>
</feature>
<dbReference type="GO" id="GO:0005737">
    <property type="term" value="C:cytoplasm"/>
    <property type="evidence" value="ECO:0007669"/>
    <property type="project" value="TreeGrafter"/>
</dbReference>
<dbReference type="InterPro" id="IPR002004">
    <property type="entry name" value="PABP_HYD_C"/>
</dbReference>
<dbReference type="PANTHER" id="PTHR46276">
    <property type="entry name" value="E3 UBIQUITIN-PROTEIN LIGASE UBR5"/>
    <property type="match status" value="1"/>
</dbReference>
<dbReference type="SMART" id="SM00517">
    <property type="entry name" value="PolyA"/>
    <property type="match status" value="3"/>
</dbReference>
<dbReference type="InterPro" id="IPR036053">
    <property type="entry name" value="PABP-dom"/>
</dbReference>
<feature type="compositionally biased region" description="Basic and acidic residues" evidence="2">
    <location>
        <begin position="203"/>
        <end position="216"/>
    </location>
</feature>
<dbReference type="GO" id="GO:0005634">
    <property type="term" value="C:nucleus"/>
    <property type="evidence" value="ECO:0007669"/>
    <property type="project" value="TreeGrafter"/>
</dbReference>
<dbReference type="GO" id="GO:0000209">
    <property type="term" value="P:protein polyubiquitination"/>
    <property type="evidence" value="ECO:0007669"/>
    <property type="project" value="TreeGrafter"/>
</dbReference>
<keyword evidence="1" id="KW-0175">Coiled coil</keyword>
<evidence type="ECO:0000313" key="5">
    <source>
        <dbReference type="RefSeq" id="XP_031558606.1"/>
    </source>
</evidence>
<proteinExistence type="predicted"/>
<dbReference type="PANTHER" id="PTHR46276:SF1">
    <property type="entry name" value="E3 UBIQUITIN-PROTEIN LIGASE UBR5"/>
    <property type="match status" value="1"/>
</dbReference>
<evidence type="ECO:0000313" key="4">
    <source>
        <dbReference type="Proteomes" id="UP000515163"/>
    </source>
</evidence>
<dbReference type="GO" id="GO:0090263">
    <property type="term" value="P:positive regulation of canonical Wnt signaling pathway"/>
    <property type="evidence" value="ECO:0007669"/>
    <property type="project" value="TreeGrafter"/>
</dbReference>
<feature type="coiled-coil region" evidence="1">
    <location>
        <begin position="42"/>
        <end position="69"/>
    </location>
</feature>
<feature type="domain" description="PABC" evidence="3">
    <location>
        <begin position="237"/>
        <end position="313"/>
    </location>
</feature>
<dbReference type="Pfam" id="PF00658">
    <property type="entry name" value="MLLE"/>
    <property type="match status" value="4"/>
</dbReference>
<feature type="domain" description="PABC" evidence="3">
    <location>
        <begin position="129"/>
        <end position="206"/>
    </location>
</feature>